<organism evidence="1">
    <name type="scientific">Arcobacter sp. AZ-2023</name>
    <dbReference type="NCBI Taxonomy" id="3074453"/>
    <lineage>
        <taxon>Bacteria</taxon>
        <taxon>Pseudomonadati</taxon>
        <taxon>Campylobacterota</taxon>
        <taxon>Epsilonproteobacteria</taxon>
        <taxon>Campylobacterales</taxon>
        <taxon>Arcobacteraceae</taxon>
        <taxon>Arcobacter</taxon>
    </lineage>
</organism>
<dbReference type="Pfam" id="PF09907">
    <property type="entry name" value="HigB_toxin"/>
    <property type="match status" value="1"/>
</dbReference>
<reference evidence="1" key="1">
    <citation type="submission" date="2023-09" db="EMBL/GenBank/DDBJ databases">
        <title>Arcobacter tbilisiensis sp. nov. isolated from chicken meat in Tbilisi, Georgia.</title>
        <authorList>
            <person name="Matthias R."/>
            <person name="Zautner A.E."/>
        </authorList>
    </citation>
    <scope>NUCLEOTIDE SEQUENCE</scope>
    <source>
        <strain evidence="1">LEO 52</strain>
    </source>
</reference>
<dbReference type="EMBL" id="CP134854">
    <property type="protein sequence ID" value="WNL29273.1"/>
    <property type="molecule type" value="Genomic_DNA"/>
</dbReference>
<dbReference type="GO" id="GO:0110001">
    <property type="term" value="C:toxin-antitoxin complex"/>
    <property type="evidence" value="ECO:0007669"/>
    <property type="project" value="InterPro"/>
</dbReference>
<evidence type="ECO:0000313" key="1">
    <source>
        <dbReference type="EMBL" id="WNL29273.1"/>
    </source>
</evidence>
<proteinExistence type="predicted"/>
<dbReference type="AlphaFoldDB" id="A0AA96DPU0"/>
<name>A0AA96DPU0_9BACT</name>
<dbReference type="InterPro" id="IPR018669">
    <property type="entry name" value="Toxin_HigB"/>
</dbReference>
<dbReference type="GO" id="GO:0004519">
    <property type="term" value="F:endonuclease activity"/>
    <property type="evidence" value="ECO:0007669"/>
    <property type="project" value="InterPro"/>
</dbReference>
<protein>
    <submittedName>
        <fullName evidence="1">Type II toxin-antitoxin system HigB family toxin</fullName>
    </submittedName>
</protein>
<dbReference type="GO" id="GO:0003723">
    <property type="term" value="F:RNA binding"/>
    <property type="evidence" value="ECO:0007669"/>
    <property type="project" value="InterPro"/>
</dbReference>
<accession>A0AA96DPU0</accession>
<gene>
    <name evidence="1" type="ORF">RMQ68_07805</name>
</gene>
<sequence length="99" mass="11857">MRIISKKTIKDFYEQTLYQDSKESLEAWHKEVIKADWKSPNDIKEQYRNSSIVGNNRVVFNIHGNKYRLIVQINYFAQVVYVRFIGTHKQYDKIDATQI</sequence>